<feature type="compositionally biased region" description="Low complexity" evidence="1">
    <location>
        <begin position="99"/>
        <end position="109"/>
    </location>
</feature>
<reference evidence="2" key="1">
    <citation type="submission" date="2019-04" db="EMBL/GenBank/DDBJ databases">
        <authorList>
            <person name="Alioto T."/>
            <person name="Alioto T."/>
        </authorList>
    </citation>
    <scope>NUCLEOTIDE SEQUENCE [LARGE SCALE GENOMIC DNA]</scope>
</reference>
<dbReference type="AlphaFoldDB" id="A0A5E4C590"/>
<dbReference type="EMBL" id="CABDUW010000869">
    <property type="protein sequence ID" value="VTJ76191.1"/>
    <property type="molecule type" value="Genomic_DNA"/>
</dbReference>
<dbReference type="Proteomes" id="UP000335636">
    <property type="component" value="Unassembled WGS sequence"/>
</dbReference>
<evidence type="ECO:0000313" key="3">
    <source>
        <dbReference type="Proteomes" id="UP000335636"/>
    </source>
</evidence>
<accession>A0A5E4C590</accession>
<proteinExistence type="predicted"/>
<name>A0A5E4C590_MARMO</name>
<feature type="region of interest" description="Disordered" evidence="1">
    <location>
        <begin position="1"/>
        <end position="129"/>
    </location>
</feature>
<sequence length="231" mass="23541">MGKNTCHRQVRARSHTAQSSTGWPGLPSTRLPRAGAGAAPEPDSSLQAPIPAGLAPPDLPPPPRLLRQGKFRTKGSGGRGRGWGGLEGGTEAIRGGGPARPSRPSSPGADGTGRRVPRRGSTRAPVPATAAAAAAFAAAAAGPGQAAGECPSLACCSSPREDQARDGLTGRAGLMGAPRVGWGSRYLKRLLGPRGLEGRESALDSRPLPAWRPAPSRECWGVCWESSKGSG</sequence>
<evidence type="ECO:0000256" key="1">
    <source>
        <dbReference type="SAM" id="MobiDB-lite"/>
    </source>
</evidence>
<feature type="compositionally biased region" description="Gly residues" evidence="1">
    <location>
        <begin position="75"/>
        <end position="98"/>
    </location>
</feature>
<gene>
    <name evidence="2" type="ORF">MONAX_5E025885</name>
</gene>
<evidence type="ECO:0000313" key="2">
    <source>
        <dbReference type="EMBL" id="VTJ76191.1"/>
    </source>
</evidence>
<protein>
    <submittedName>
        <fullName evidence="2">Uncharacterized protein</fullName>
    </submittedName>
</protein>
<keyword evidence="3" id="KW-1185">Reference proteome</keyword>
<feature type="compositionally biased region" description="Basic residues" evidence="1">
    <location>
        <begin position="1"/>
        <end position="14"/>
    </location>
</feature>
<comment type="caution">
    <text evidence="2">The sequence shown here is derived from an EMBL/GenBank/DDBJ whole genome shotgun (WGS) entry which is preliminary data.</text>
</comment>
<organism evidence="2 3">
    <name type="scientific">Marmota monax</name>
    <name type="common">Woodchuck</name>
    <dbReference type="NCBI Taxonomy" id="9995"/>
    <lineage>
        <taxon>Eukaryota</taxon>
        <taxon>Metazoa</taxon>
        <taxon>Chordata</taxon>
        <taxon>Craniata</taxon>
        <taxon>Vertebrata</taxon>
        <taxon>Euteleostomi</taxon>
        <taxon>Mammalia</taxon>
        <taxon>Eutheria</taxon>
        <taxon>Euarchontoglires</taxon>
        <taxon>Glires</taxon>
        <taxon>Rodentia</taxon>
        <taxon>Sciuromorpha</taxon>
        <taxon>Sciuridae</taxon>
        <taxon>Xerinae</taxon>
        <taxon>Marmotini</taxon>
        <taxon>Marmota</taxon>
    </lineage>
</organism>